<gene>
    <name evidence="3" type="ORF">BpHYR1_042345</name>
</gene>
<dbReference type="AlphaFoldDB" id="A0A3M7SUU9"/>
<accession>A0A3M7SUU9</accession>
<protein>
    <submittedName>
        <fullName evidence="3">Uncharacterized protein</fullName>
    </submittedName>
</protein>
<keyword evidence="2" id="KW-0812">Transmembrane</keyword>
<keyword evidence="2" id="KW-1133">Transmembrane helix</keyword>
<name>A0A3M7SUU9_BRAPC</name>
<feature type="region of interest" description="Disordered" evidence="1">
    <location>
        <begin position="56"/>
        <end position="77"/>
    </location>
</feature>
<dbReference type="EMBL" id="REGN01000748">
    <property type="protein sequence ID" value="RNA39479.1"/>
    <property type="molecule type" value="Genomic_DNA"/>
</dbReference>
<evidence type="ECO:0000256" key="2">
    <source>
        <dbReference type="SAM" id="Phobius"/>
    </source>
</evidence>
<organism evidence="3 4">
    <name type="scientific">Brachionus plicatilis</name>
    <name type="common">Marine rotifer</name>
    <name type="synonym">Brachionus muelleri</name>
    <dbReference type="NCBI Taxonomy" id="10195"/>
    <lineage>
        <taxon>Eukaryota</taxon>
        <taxon>Metazoa</taxon>
        <taxon>Spiralia</taxon>
        <taxon>Gnathifera</taxon>
        <taxon>Rotifera</taxon>
        <taxon>Eurotatoria</taxon>
        <taxon>Monogononta</taxon>
        <taxon>Pseudotrocha</taxon>
        <taxon>Ploima</taxon>
        <taxon>Brachionidae</taxon>
        <taxon>Brachionus</taxon>
    </lineage>
</organism>
<evidence type="ECO:0000256" key="1">
    <source>
        <dbReference type="SAM" id="MobiDB-lite"/>
    </source>
</evidence>
<keyword evidence="2" id="KW-0472">Membrane</keyword>
<keyword evidence="4" id="KW-1185">Reference proteome</keyword>
<dbReference type="Proteomes" id="UP000276133">
    <property type="component" value="Unassembled WGS sequence"/>
</dbReference>
<comment type="caution">
    <text evidence="3">The sequence shown here is derived from an EMBL/GenBank/DDBJ whole genome shotgun (WGS) entry which is preliminary data.</text>
</comment>
<evidence type="ECO:0000313" key="3">
    <source>
        <dbReference type="EMBL" id="RNA39479.1"/>
    </source>
</evidence>
<proteinExistence type="predicted"/>
<sequence>MVFFKEKCRTVQLEIFKYHECRISSIVFISRILMILIKFCFVNQIFFQDLNNERKKSVVKTDDANDRKTENPKKWKN</sequence>
<feature type="transmembrane region" description="Helical" evidence="2">
    <location>
        <begin position="26"/>
        <end position="47"/>
    </location>
</feature>
<evidence type="ECO:0000313" key="4">
    <source>
        <dbReference type="Proteomes" id="UP000276133"/>
    </source>
</evidence>
<reference evidence="3 4" key="1">
    <citation type="journal article" date="2018" name="Sci. Rep.">
        <title>Genomic signatures of local adaptation to the degree of environmental predictability in rotifers.</title>
        <authorList>
            <person name="Franch-Gras L."/>
            <person name="Hahn C."/>
            <person name="Garcia-Roger E.M."/>
            <person name="Carmona M.J."/>
            <person name="Serra M."/>
            <person name="Gomez A."/>
        </authorList>
    </citation>
    <scope>NUCLEOTIDE SEQUENCE [LARGE SCALE GENOMIC DNA]</scope>
    <source>
        <strain evidence="3">HYR1</strain>
    </source>
</reference>